<organism evidence="15 16">
    <name type="scientific">Frankliniella occidentalis</name>
    <name type="common">Western flower thrips</name>
    <name type="synonym">Euthrips occidentalis</name>
    <dbReference type="NCBI Taxonomy" id="133901"/>
    <lineage>
        <taxon>Eukaryota</taxon>
        <taxon>Metazoa</taxon>
        <taxon>Ecdysozoa</taxon>
        <taxon>Arthropoda</taxon>
        <taxon>Hexapoda</taxon>
        <taxon>Insecta</taxon>
        <taxon>Pterygota</taxon>
        <taxon>Neoptera</taxon>
        <taxon>Paraneoptera</taxon>
        <taxon>Thysanoptera</taxon>
        <taxon>Terebrantia</taxon>
        <taxon>Thripoidea</taxon>
        <taxon>Thripidae</taxon>
        <taxon>Frankliniella</taxon>
    </lineage>
</organism>
<dbReference type="Pfam" id="PF00994">
    <property type="entry name" value="MoCF_biosynth"/>
    <property type="match status" value="1"/>
</dbReference>
<keyword evidence="4" id="KW-0285">Flavoprotein</keyword>
<dbReference type="SUPFAM" id="SSF52402">
    <property type="entry name" value="Adenine nucleotide alpha hydrolases-like"/>
    <property type="match status" value="1"/>
</dbReference>
<dbReference type="InterPro" id="IPR014729">
    <property type="entry name" value="Rossmann-like_a/b/a_fold"/>
</dbReference>
<evidence type="ECO:0000256" key="8">
    <source>
        <dbReference type="ARBA" id="ARBA00022741"/>
    </source>
</evidence>
<evidence type="ECO:0000256" key="6">
    <source>
        <dbReference type="ARBA" id="ARBA00022679"/>
    </source>
</evidence>
<keyword evidence="5" id="KW-0288">FMN</keyword>
<evidence type="ECO:0000256" key="4">
    <source>
        <dbReference type="ARBA" id="ARBA00022630"/>
    </source>
</evidence>
<dbReference type="InterPro" id="IPR002500">
    <property type="entry name" value="PAPS_reduct_dom"/>
</dbReference>
<comment type="catalytic activity">
    <reaction evidence="13">
        <text>FMN + ATP + H(+) = FAD + diphosphate</text>
        <dbReference type="Rhea" id="RHEA:17237"/>
        <dbReference type="ChEBI" id="CHEBI:15378"/>
        <dbReference type="ChEBI" id="CHEBI:30616"/>
        <dbReference type="ChEBI" id="CHEBI:33019"/>
        <dbReference type="ChEBI" id="CHEBI:57692"/>
        <dbReference type="ChEBI" id="CHEBI:58210"/>
        <dbReference type="EC" id="2.7.7.2"/>
    </reaction>
</comment>
<dbReference type="AlphaFoldDB" id="A0A9C6XV28"/>
<dbReference type="Gene3D" id="3.40.980.10">
    <property type="entry name" value="MoaB/Mog-like domain"/>
    <property type="match status" value="1"/>
</dbReference>
<name>A0A9C6XV28_FRAOC</name>
<evidence type="ECO:0000313" key="16">
    <source>
        <dbReference type="RefSeq" id="XP_052132000.1"/>
    </source>
</evidence>
<dbReference type="CDD" id="cd00885">
    <property type="entry name" value="cinA"/>
    <property type="match status" value="1"/>
</dbReference>
<evidence type="ECO:0000256" key="11">
    <source>
        <dbReference type="ARBA" id="ARBA00031145"/>
    </source>
</evidence>
<dbReference type="GO" id="GO:0006747">
    <property type="term" value="P:FAD biosynthetic process"/>
    <property type="evidence" value="ECO:0007669"/>
    <property type="project" value="TreeGrafter"/>
</dbReference>
<evidence type="ECO:0000256" key="10">
    <source>
        <dbReference type="ARBA" id="ARBA00022840"/>
    </source>
</evidence>
<evidence type="ECO:0000256" key="5">
    <source>
        <dbReference type="ARBA" id="ARBA00022643"/>
    </source>
</evidence>
<dbReference type="RefSeq" id="XP_052132000.1">
    <property type="nucleotide sequence ID" value="XM_052276040.1"/>
</dbReference>
<reference evidence="16" key="1">
    <citation type="submission" date="2025-08" db="UniProtKB">
        <authorList>
            <consortium name="RefSeq"/>
        </authorList>
    </citation>
    <scope>IDENTIFICATION</scope>
    <source>
        <tissue evidence="16">Whole organism</tissue>
    </source>
</reference>
<evidence type="ECO:0000256" key="12">
    <source>
        <dbReference type="ARBA" id="ARBA00031871"/>
    </source>
</evidence>
<keyword evidence="7" id="KW-0548">Nucleotidyltransferase</keyword>
<keyword evidence="10" id="KW-0067">ATP-binding</keyword>
<dbReference type="Pfam" id="PF01507">
    <property type="entry name" value="PAPS_reduct"/>
    <property type="match status" value="2"/>
</dbReference>
<evidence type="ECO:0000313" key="15">
    <source>
        <dbReference type="Proteomes" id="UP000504606"/>
    </source>
</evidence>
<dbReference type="GeneID" id="113211395"/>
<dbReference type="OrthoDB" id="270728at2759"/>
<comment type="similarity">
    <text evidence="2">In the N-terminal section; belongs to the MoaB/Mog family.</text>
</comment>
<comment type="pathway">
    <text evidence="1">Cofactor biosynthesis; FAD biosynthesis; FAD from FMN: step 1/1.</text>
</comment>
<dbReference type="PANTHER" id="PTHR23293">
    <property type="entry name" value="FAD SYNTHETASE-RELATED FMN ADENYLYLTRANSFERASE"/>
    <property type="match status" value="1"/>
</dbReference>
<accession>A0A9C6XV28</accession>
<dbReference type="GO" id="GO:0003919">
    <property type="term" value="F:FMN adenylyltransferase activity"/>
    <property type="evidence" value="ECO:0007669"/>
    <property type="project" value="UniProtKB-EC"/>
</dbReference>
<evidence type="ECO:0000256" key="3">
    <source>
        <dbReference type="ARBA" id="ARBA00012393"/>
    </source>
</evidence>
<dbReference type="InterPro" id="IPR056596">
    <property type="entry name" value="FLAD1_M"/>
</dbReference>
<dbReference type="Gene3D" id="3.40.50.620">
    <property type="entry name" value="HUPs"/>
    <property type="match status" value="1"/>
</dbReference>
<evidence type="ECO:0000259" key="14">
    <source>
        <dbReference type="SMART" id="SM00852"/>
    </source>
</evidence>
<dbReference type="PANTHER" id="PTHR23293:SF9">
    <property type="entry name" value="FAD SYNTHASE"/>
    <property type="match status" value="1"/>
</dbReference>
<dbReference type="Proteomes" id="UP000504606">
    <property type="component" value="Unplaced"/>
</dbReference>
<dbReference type="KEGG" id="foc:113211395"/>
<sequence>MVARSQAARTAGLIVVGDEVLSGSVADTNSHFIAESLHRLGVRLLKVAVLPDDVEAIAAEVLEFSQRFDVVLTSGGVGPTHDDKTYEAVSKAFGLPLHFNADVAEMVAGRRGCPGAAAAGLSAQDVVQNPALKMALVPATCKLHRIRDTRDTTITKPIVQVHNVFIFPGSPANLRRAFAQLEGDIRGESAVHFHCREIYLNVDEDVIVPPLNLAVDKYKDSVTFGSYPNCGQWSFPTKLTLESTSWESLHAATDYLLGRLHPGWVRGLSPAPMEALRLYAEAAPDPLFRTALGDSLRVLDECCERYAPDQLVLCFNGGKDATVLLHLACAVIRHRHPEYRDRPLHAFWVHSSDPFPEVVTFVRRMVEEYNLNLEELAGPIKVGLEKYLGDKPHIKAALIGVRRTDPYSSKLAAFQETDEGWPAVMRVSPLLDWRYADVWTFLRGLHLPYCSLYDQGYTSLGHPNNTHKNPTLRTVAEDGTETYGPAWQLQDGSTERDGRC</sequence>
<dbReference type="GO" id="GO:0005524">
    <property type="term" value="F:ATP binding"/>
    <property type="evidence" value="ECO:0007669"/>
    <property type="project" value="UniProtKB-KW"/>
</dbReference>
<dbReference type="InterPro" id="IPR036425">
    <property type="entry name" value="MoaB/Mog-like_dom_sf"/>
</dbReference>
<gene>
    <name evidence="16" type="primary">LOC113211395</name>
</gene>
<feature type="domain" description="MoaB/Mog" evidence="14">
    <location>
        <begin position="12"/>
        <end position="189"/>
    </location>
</feature>
<dbReference type="Pfam" id="PF24102">
    <property type="entry name" value="FLAD1_M"/>
    <property type="match status" value="1"/>
</dbReference>
<dbReference type="CDD" id="cd23948">
    <property type="entry name" value="FAD_synthase"/>
    <property type="match status" value="1"/>
</dbReference>
<proteinExistence type="inferred from homology"/>
<keyword evidence="8" id="KW-0547">Nucleotide-binding</keyword>
<keyword evidence="6" id="KW-0808">Transferase</keyword>
<keyword evidence="9" id="KW-0274">FAD</keyword>
<evidence type="ECO:0000256" key="1">
    <source>
        <dbReference type="ARBA" id="ARBA00004726"/>
    </source>
</evidence>
<evidence type="ECO:0000256" key="9">
    <source>
        <dbReference type="ARBA" id="ARBA00022827"/>
    </source>
</evidence>
<protein>
    <recommendedName>
        <fullName evidence="3">FAD synthase</fullName>
        <ecNumber evidence="3">2.7.7.2</ecNumber>
    </recommendedName>
    <alternativeName>
        <fullName evidence="11">FAD pyrophosphorylase</fullName>
    </alternativeName>
    <alternativeName>
        <fullName evidence="12">FMN adenylyltransferase</fullName>
    </alternativeName>
</protein>
<evidence type="ECO:0000256" key="7">
    <source>
        <dbReference type="ARBA" id="ARBA00022695"/>
    </source>
</evidence>
<evidence type="ECO:0000256" key="2">
    <source>
        <dbReference type="ARBA" id="ARBA00007589"/>
    </source>
</evidence>
<dbReference type="InterPro" id="IPR001453">
    <property type="entry name" value="MoaB/Mog_dom"/>
</dbReference>
<dbReference type="SMART" id="SM00852">
    <property type="entry name" value="MoCF_biosynth"/>
    <property type="match status" value="1"/>
</dbReference>
<dbReference type="EC" id="2.7.7.2" evidence="3"/>
<keyword evidence="15" id="KW-1185">Reference proteome</keyword>
<evidence type="ECO:0000256" key="13">
    <source>
        <dbReference type="ARBA" id="ARBA00049494"/>
    </source>
</evidence>
<dbReference type="SUPFAM" id="SSF53218">
    <property type="entry name" value="Molybdenum cofactor biosynthesis proteins"/>
    <property type="match status" value="1"/>
</dbReference>